<dbReference type="Proteomes" id="UP000261540">
    <property type="component" value="Unplaced"/>
</dbReference>
<proteinExistence type="predicted"/>
<dbReference type="SUPFAM" id="SSF53098">
    <property type="entry name" value="Ribonuclease H-like"/>
    <property type="match status" value="1"/>
</dbReference>
<reference evidence="1" key="1">
    <citation type="submission" date="2025-08" db="UniProtKB">
        <authorList>
            <consortium name="Ensembl"/>
        </authorList>
    </citation>
    <scope>IDENTIFICATION</scope>
</reference>
<keyword evidence="2" id="KW-1185">Reference proteome</keyword>
<name>A0A3B3QYL8_9TELE</name>
<evidence type="ECO:0000313" key="1">
    <source>
        <dbReference type="Ensembl" id="ENSPKIP00000010546.1"/>
    </source>
</evidence>
<dbReference type="Ensembl" id="ENSPKIT00000034680.1">
    <property type="protein sequence ID" value="ENSPKIP00000010546.1"/>
    <property type="gene ID" value="ENSPKIG00000025223.1"/>
</dbReference>
<organism evidence="1 2">
    <name type="scientific">Paramormyrops kingsleyae</name>
    <dbReference type="NCBI Taxonomy" id="1676925"/>
    <lineage>
        <taxon>Eukaryota</taxon>
        <taxon>Metazoa</taxon>
        <taxon>Chordata</taxon>
        <taxon>Craniata</taxon>
        <taxon>Vertebrata</taxon>
        <taxon>Euteleostomi</taxon>
        <taxon>Actinopterygii</taxon>
        <taxon>Neopterygii</taxon>
        <taxon>Teleostei</taxon>
        <taxon>Osteoglossocephala</taxon>
        <taxon>Osteoglossomorpha</taxon>
        <taxon>Osteoglossiformes</taxon>
        <taxon>Mormyridae</taxon>
        <taxon>Paramormyrops</taxon>
    </lineage>
</organism>
<evidence type="ECO:0008006" key="3">
    <source>
        <dbReference type="Google" id="ProtNLM"/>
    </source>
</evidence>
<dbReference type="InterPro" id="IPR012337">
    <property type="entry name" value="RNaseH-like_sf"/>
</dbReference>
<dbReference type="PANTHER" id="PTHR47501:SF7">
    <property type="entry name" value="TRANSPOSASE"/>
    <property type="match status" value="1"/>
</dbReference>
<reference evidence="1" key="2">
    <citation type="submission" date="2025-09" db="UniProtKB">
        <authorList>
            <consortium name="Ensembl"/>
        </authorList>
    </citation>
    <scope>IDENTIFICATION</scope>
</reference>
<dbReference type="AlphaFoldDB" id="A0A3B3QYL8"/>
<dbReference type="PANTHER" id="PTHR47501">
    <property type="entry name" value="TRANSPOSASE-RELATED"/>
    <property type="match status" value="1"/>
</dbReference>
<evidence type="ECO:0000313" key="2">
    <source>
        <dbReference type="Proteomes" id="UP000261540"/>
    </source>
</evidence>
<sequence length="543" mass="60513">MCARPTTEKGGMEPPDVDVEMMKNLSEYLDTAWCLKSTDADIHEKCAINSYLSGIWSLDDKQRCVLCAGDKRLSTAKSSTSNLSKHLKGQHSAVRLVEKAGSVPDTDSDSSFPATKQLRLDFSSQLVSAENLKKLVAAYIVEEMLPISTVDSPSFRGLIDKIPTRNNARLPQRKTFSNYLDKEYATMEANLRAALQAVNFVSTTADIWTSHNKSYMGVTIHWFNPCTLQRNKAAPACKRIRGRHTYDVIAGHKQIHSSYGVLNKVVTTVTDNGSNFVKAFKTYQHVSESDDDEEEAEEGITFTDITEALSTVNEDNQQTLPPHYCCASHTLNLVSTSDVEKFLTENTNTRAVYRVKHVEEVSQRKLLVPSSTRWNSFFEAVSRITEIPMNDLNTLCNKLGVKCFNEKENQFLMEYCTAMKPLTAALDILQGDNCSYGALIPTLEVLMTKTLSTKDTFSRMKAGLPDVIVKVCPIDFLFASGTSARREIFSLPCEFRAFIPCLSVPLPACFSDLCSVFSRPLILRKALLLPTPAYSPWIPTPIA</sequence>
<protein>
    <recommendedName>
        <fullName evidence="3">BED-type domain-containing protein</fullName>
    </recommendedName>
</protein>
<accession>A0A3B3QYL8</accession>
<dbReference type="GeneTree" id="ENSGT00530000064692"/>